<dbReference type="AlphaFoldDB" id="A0A1B7KZ42"/>
<dbReference type="Pfam" id="PF00582">
    <property type="entry name" value="Usp"/>
    <property type="match status" value="1"/>
</dbReference>
<accession>A0A1B7KZ42</accession>
<comment type="function">
    <text evidence="2">Required for resistance to DNA-damaging agents.</text>
</comment>
<dbReference type="SUPFAM" id="SSF52402">
    <property type="entry name" value="Adenine nucleotide alpha hydrolases-like"/>
    <property type="match status" value="1"/>
</dbReference>
<dbReference type="EMBL" id="LYRP01000047">
    <property type="protein sequence ID" value="OAT75432.1"/>
    <property type="molecule type" value="Genomic_DNA"/>
</dbReference>
<name>A0A1B7KZ42_9ENTR</name>
<evidence type="ECO:0000256" key="2">
    <source>
        <dbReference type="PIRNR" id="PIRNR006276"/>
    </source>
</evidence>
<dbReference type="PIRSF" id="PIRSF006276">
    <property type="entry name" value="UspA"/>
    <property type="match status" value="1"/>
</dbReference>
<dbReference type="Proteomes" id="UP000078225">
    <property type="component" value="Unassembled WGS sequence"/>
</dbReference>
<evidence type="ECO:0000259" key="3">
    <source>
        <dbReference type="Pfam" id="PF00582"/>
    </source>
</evidence>
<reference evidence="5" key="1">
    <citation type="submission" date="2016-05" db="EMBL/GenBank/DDBJ databases">
        <authorList>
            <person name="Behera P."/>
            <person name="Vaishampayan P."/>
            <person name="Singh N."/>
            <person name="Raina V."/>
            <person name="Suar M."/>
            <person name="Pattnaik A."/>
            <person name="Rastogi G."/>
        </authorList>
    </citation>
    <scope>NUCLEOTIDE SEQUENCE [LARGE SCALE GENOMIC DNA]</scope>
    <source>
        <strain evidence="5">MP23</strain>
    </source>
</reference>
<feature type="domain" description="UspA" evidence="3">
    <location>
        <begin position="4"/>
        <end position="136"/>
    </location>
</feature>
<comment type="caution">
    <text evidence="4">The sequence shown here is derived from an EMBL/GenBank/DDBJ whole genome shotgun (WGS) entry which is preliminary data.</text>
</comment>
<gene>
    <name evidence="4" type="ORF">A9B99_14015</name>
</gene>
<evidence type="ECO:0000313" key="5">
    <source>
        <dbReference type="Proteomes" id="UP000078225"/>
    </source>
</evidence>
<organism evidence="4 5">
    <name type="scientific">Mangrovibacter phragmitis</name>
    <dbReference type="NCBI Taxonomy" id="1691903"/>
    <lineage>
        <taxon>Bacteria</taxon>
        <taxon>Pseudomonadati</taxon>
        <taxon>Pseudomonadota</taxon>
        <taxon>Gammaproteobacteria</taxon>
        <taxon>Enterobacterales</taxon>
        <taxon>Enterobacteriaceae</taxon>
        <taxon>Mangrovibacter</taxon>
    </lineage>
</organism>
<evidence type="ECO:0000256" key="1">
    <source>
        <dbReference type="ARBA" id="ARBA00008791"/>
    </source>
</evidence>
<proteinExistence type="inferred from homology"/>
<evidence type="ECO:0000313" key="4">
    <source>
        <dbReference type="EMBL" id="OAT75432.1"/>
    </source>
</evidence>
<dbReference type="GO" id="GO:0005737">
    <property type="term" value="C:cytoplasm"/>
    <property type="evidence" value="ECO:0007669"/>
    <property type="project" value="UniProtKB-SubCell"/>
</dbReference>
<comment type="subcellular location">
    <subcellularLocation>
        <location evidence="2">Cytoplasm</location>
    </subcellularLocation>
</comment>
<dbReference type="RefSeq" id="WP_064600358.1">
    <property type="nucleotide sequence ID" value="NZ_CP134782.1"/>
</dbReference>
<protein>
    <recommendedName>
        <fullName evidence="2">Universal stress protein</fullName>
    </recommendedName>
</protein>
<keyword evidence="5" id="KW-1185">Reference proteome</keyword>
<dbReference type="STRING" id="1691903.A9B99_14015"/>
<dbReference type="InterPro" id="IPR006016">
    <property type="entry name" value="UspA"/>
</dbReference>
<comment type="similarity">
    <text evidence="1 2">Belongs to the universal stress protein A family.</text>
</comment>
<dbReference type="Gene3D" id="3.40.50.620">
    <property type="entry name" value="HUPs"/>
    <property type="match status" value="1"/>
</dbReference>
<keyword evidence="2" id="KW-0963">Cytoplasm</keyword>
<dbReference type="OrthoDB" id="6594151at2"/>
<sequence length="141" mass="16036">MKHYQHILVLVNDEQDGPLLLHRANQMVHQDARITLAHIMIDYRAMNYISDSMMNDAGSNQVIEIKALLNHLAASSPYPVTTRVIISLDKVRALATFIRKQEVDLVIIGHHNRLFGVLTSRSMAFINHLDVDCFICHIPPD</sequence>
<dbReference type="InterPro" id="IPR006015">
    <property type="entry name" value="Universal_stress_UspA"/>
</dbReference>
<dbReference type="InterPro" id="IPR014729">
    <property type="entry name" value="Rossmann-like_a/b/a_fold"/>
</dbReference>